<proteinExistence type="predicted"/>
<dbReference type="eggNOG" id="ENOG50301U3">
    <property type="taxonomic scope" value="Bacteria"/>
</dbReference>
<dbReference type="EMBL" id="CP008941">
    <property type="protein sequence ID" value="AIK96413.1"/>
    <property type="molecule type" value="Genomic_DNA"/>
</dbReference>
<sequence>MSDFSFLATVKSHLQSKVEDQNFYLTPHTDIKYPCCLLELDEVQQNIGLGENSVLAKVKFRTVCLDGDVGVKSSLDQSKKINQHLDGQVLSLSDGRSAIVKLMGNVVDISKNGQKKQ</sequence>
<dbReference type="RefSeq" id="WP_038464800.1">
    <property type="nucleotide sequence ID" value="NZ_CP008941.1"/>
</dbReference>
<dbReference type="STRING" id="91604.ID47_06180"/>
<dbReference type="Proteomes" id="UP000028926">
    <property type="component" value="Chromosome"/>
</dbReference>
<dbReference type="OrthoDB" id="9839663at2"/>
<dbReference type="KEGG" id="paca:ID47_06180"/>
<evidence type="ECO:0000313" key="2">
    <source>
        <dbReference type="Proteomes" id="UP000028926"/>
    </source>
</evidence>
<gene>
    <name evidence="1" type="ORF">ID47_06180</name>
</gene>
<protein>
    <submittedName>
        <fullName evidence="1">Uncharacterized protein</fullName>
    </submittedName>
</protein>
<evidence type="ECO:0000313" key="1">
    <source>
        <dbReference type="EMBL" id="AIK96413.1"/>
    </source>
</evidence>
<accession>A0A077AXQ6</accession>
<dbReference type="AlphaFoldDB" id="A0A077AXQ6"/>
<name>A0A077AXQ6_9PROT</name>
<keyword evidence="2" id="KW-1185">Reference proteome</keyword>
<reference evidence="1 2" key="1">
    <citation type="submission" date="2014-07" db="EMBL/GenBank/DDBJ databases">
        <title>Comparative genomic insights into amoeba endosymbionts belonging to the families of Holosporaceae and Candidatus Midichloriaceae within Rickettsiales.</title>
        <authorList>
            <person name="Wang Z."/>
            <person name="Wu M."/>
        </authorList>
    </citation>
    <scope>NUCLEOTIDE SEQUENCE [LARGE SCALE GENOMIC DNA]</scope>
    <source>
        <strain evidence="1">PRA3</strain>
    </source>
</reference>
<dbReference type="HOGENOM" id="CLU_2080503_0_0_5"/>
<organism evidence="1 2">
    <name type="scientific">Candidatus Odyssella acanthamoebae</name>
    <dbReference type="NCBI Taxonomy" id="91604"/>
    <lineage>
        <taxon>Bacteria</taxon>
        <taxon>Pseudomonadati</taxon>
        <taxon>Pseudomonadota</taxon>
        <taxon>Alphaproteobacteria</taxon>
        <taxon>Holosporales</taxon>
        <taxon>Candidatus Paracaedibacteraceae</taxon>
        <taxon>Candidatus Odyssella</taxon>
    </lineage>
</organism>